<dbReference type="EMBL" id="CP070372">
    <property type="protein sequence ID" value="QRZ16240.1"/>
    <property type="molecule type" value="Genomic_DNA"/>
</dbReference>
<sequence>MEHHRLTERQDRILRHIQDAGFATIDSMAESFGVSAQTVRRDLIALERSDYLIRFHGGAGPGRNMVRLGHAEKSTAAQDGKTRIAQAVAKMIPEGAAVYLDVGSTVEAVARALTQHRHLRIVTPGAAVAMIFATARQIDVFLTGGSLRGANGALVGEHAKETLRRFRFDHMVTSFGGFSPEGEPMDFDPEKAILRRIALENSLQRIGVVDASKFHRHALAKMHDGVGFTDLVTDAPPPEQVVAAMARSQTRITVVEAPQIESR</sequence>
<dbReference type="SMART" id="SM00420">
    <property type="entry name" value="HTH_DEOR"/>
    <property type="match status" value="1"/>
</dbReference>
<evidence type="ECO:0000256" key="4">
    <source>
        <dbReference type="ARBA" id="ARBA00023163"/>
    </source>
</evidence>
<dbReference type="SUPFAM" id="SSF100950">
    <property type="entry name" value="NagB/RpiA/CoA transferase-like"/>
    <property type="match status" value="1"/>
</dbReference>
<protein>
    <submittedName>
        <fullName evidence="6">DeoR/GlpR transcriptional regulator</fullName>
    </submittedName>
</protein>
<dbReference type="PANTHER" id="PTHR30363">
    <property type="entry name" value="HTH-TYPE TRANSCRIPTIONAL REGULATOR SRLR-RELATED"/>
    <property type="match status" value="1"/>
</dbReference>
<evidence type="ECO:0000256" key="3">
    <source>
        <dbReference type="ARBA" id="ARBA00023125"/>
    </source>
</evidence>
<evidence type="ECO:0000256" key="1">
    <source>
        <dbReference type="ARBA" id="ARBA00022491"/>
    </source>
</evidence>
<dbReference type="PANTHER" id="PTHR30363:SF4">
    <property type="entry name" value="GLYCEROL-3-PHOSPHATE REGULON REPRESSOR"/>
    <property type="match status" value="1"/>
</dbReference>
<dbReference type="InterPro" id="IPR001034">
    <property type="entry name" value="DeoR_HTH"/>
</dbReference>
<keyword evidence="2" id="KW-0805">Transcription regulation</keyword>
<dbReference type="Pfam" id="PF08220">
    <property type="entry name" value="HTH_DeoR"/>
    <property type="match status" value="1"/>
</dbReference>
<dbReference type="PROSITE" id="PS51000">
    <property type="entry name" value="HTH_DEOR_2"/>
    <property type="match status" value="1"/>
</dbReference>
<name>A0ABX7JPN7_9RHOB</name>
<dbReference type="Proteomes" id="UP000663629">
    <property type="component" value="Plasmid p2"/>
</dbReference>
<keyword evidence="7" id="KW-1185">Reference proteome</keyword>
<evidence type="ECO:0000313" key="7">
    <source>
        <dbReference type="Proteomes" id="UP000663629"/>
    </source>
</evidence>
<keyword evidence="1" id="KW-0678">Repressor</keyword>
<geneLocation type="plasmid" evidence="6 7">
    <name>p2</name>
</geneLocation>
<reference evidence="6 7" key="1">
    <citation type="submission" date="2021-02" db="EMBL/GenBank/DDBJ databases">
        <title>Paracoccus methylovroum sp.nov., a new methanol and methylamine utilizing methylotrophic denitrifer.</title>
        <authorList>
            <person name="Timsy T."/>
            <person name="Behrendt U."/>
            <person name="Ulrich A."/>
            <person name="Spanner T."/>
            <person name="Foesel B.U."/>
            <person name="Horn M.A."/>
            <person name="Kolb S."/>
        </authorList>
    </citation>
    <scope>NUCLEOTIDE SEQUENCE [LARGE SCALE GENOMIC DNA]</scope>
    <source>
        <strain evidence="6 7">H4-D09</strain>
        <plasmid evidence="6 7">p2</plasmid>
    </source>
</reference>
<dbReference type="InterPro" id="IPR036388">
    <property type="entry name" value="WH-like_DNA-bd_sf"/>
</dbReference>
<dbReference type="InterPro" id="IPR014036">
    <property type="entry name" value="DeoR-like_C"/>
</dbReference>
<organism evidence="6 7">
    <name type="scientific">Paracoccus methylovorus</name>
    <dbReference type="NCBI Taxonomy" id="2812658"/>
    <lineage>
        <taxon>Bacteria</taxon>
        <taxon>Pseudomonadati</taxon>
        <taxon>Pseudomonadota</taxon>
        <taxon>Alphaproteobacteria</taxon>
        <taxon>Rhodobacterales</taxon>
        <taxon>Paracoccaceae</taxon>
        <taxon>Paracoccus</taxon>
    </lineage>
</organism>
<dbReference type="Pfam" id="PF00455">
    <property type="entry name" value="DeoRC"/>
    <property type="match status" value="1"/>
</dbReference>
<dbReference type="InterPro" id="IPR050313">
    <property type="entry name" value="Carb_Metab_HTH_regulators"/>
</dbReference>
<keyword evidence="3" id="KW-0238">DNA-binding</keyword>
<dbReference type="Gene3D" id="3.30.750.70">
    <property type="entry name" value="4-hydroxybutyrate coenzyme like domains"/>
    <property type="match status" value="1"/>
</dbReference>
<dbReference type="InterPro" id="IPR018356">
    <property type="entry name" value="Tscrpt_reg_HTH_DeoR_CS"/>
</dbReference>
<evidence type="ECO:0000313" key="6">
    <source>
        <dbReference type="EMBL" id="QRZ16240.1"/>
    </source>
</evidence>
<dbReference type="InterPro" id="IPR037171">
    <property type="entry name" value="NagB/RpiA_transferase-like"/>
</dbReference>
<feature type="domain" description="HTH deoR-type" evidence="5">
    <location>
        <begin position="6"/>
        <end position="61"/>
    </location>
</feature>
<gene>
    <name evidence="6" type="ORF">JWJ88_20955</name>
</gene>
<dbReference type="SMART" id="SM01134">
    <property type="entry name" value="DeoRC"/>
    <property type="match status" value="1"/>
</dbReference>
<dbReference type="InterPro" id="IPR036390">
    <property type="entry name" value="WH_DNA-bd_sf"/>
</dbReference>
<dbReference type="RefSeq" id="WP_205297124.1">
    <property type="nucleotide sequence ID" value="NZ_CP070372.1"/>
</dbReference>
<keyword evidence="6" id="KW-0614">Plasmid</keyword>
<proteinExistence type="predicted"/>
<keyword evidence="4" id="KW-0804">Transcription</keyword>
<dbReference type="PROSITE" id="PS00894">
    <property type="entry name" value="HTH_DEOR_1"/>
    <property type="match status" value="1"/>
</dbReference>
<dbReference type="SUPFAM" id="SSF46785">
    <property type="entry name" value="Winged helix' DNA-binding domain"/>
    <property type="match status" value="1"/>
</dbReference>
<evidence type="ECO:0000259" key="5">
    <source>
        <dbReference type="PROSITE" id="PS51000"/>
    </source>
</evidence>
<evidence type="ECO:0000256" key="2">
    <source>
        <dbReference type="ARBA" id="ARBA00023015"/>
    </source>
</evidence>
<dbReference type="PRINTS" id="PR00037">
    <property type="entry name" value="HTHLACR"/>
</dbReference>
<dbReference type="Gene3D" id="1.10.10.10">
    <property type="entry name" value="Winged helix-like DNA-binding domain superfamily/Winged helix DNA-binding domain"/>
    <property type="match status" value="1"/>
</dbReference>
<accession>A0ABX7JPN7</accession>